<keyword evidence="1" id="KW-0812">Transmembrane</keyword>
<organism evidence="2 3">
    <name type="scientific">Dactylosporangium matsuzakiense</name>
    <dbReference type="NCBI Taxonomy" id="53360"/>
    <lineage>
        <taxon>Bacteria</taxon>
        <taxon>Bacillati</taxon>
        <taxon>Actinomycetota</taxon>
        <taxon>Actinomycetes</taxon>
        <taxon>Micromonosporales</taxon>
        <taxon>Micromonosporaceae</taxon>
        <taxon>Dactylosporangium</taxon>
    </lineage>
</organism>
<feature type="transmembrane region" description="Helical" evidence="1">
    <location>
        <begin position="184"/>
        <end position="206"/>
    </location>
</feature>
<dbReference type="AlphaFoldDB" id="A0A9W6KGN7"/>
<feature type="transmembrane region" description="Helical" evidence="1">
    <location>
        <begin position="75"/>
        <end position="96"/>
    </location>
</feature>
<keyword evidence="1" id="KW-1133">Transmembrane helix</keyword>
<name>A0A9W6KGN7_9ACTN</name>
<feature type="transmembrane region" description="Helical" evidence="1">
    <location>
        <begin position="276"/>
        <end position="302"/>
    </location>
</feature>
<comment type="caution">
    <text evidence="2">The sequence shown here is derived from an EMBL/GenBank/DDBJ whole genome shotgun (WGS) entry which is preliminary data.</text>
</comment>
<keyword evidence="3" id="KW-1185">Reference proteome</keyword>
<feature type="transmembrane region" description="Helical" evidence="1">
    <location>
        <begin position="423"/>
        <end position="442"/>
    </location>
</feature>
<reference evidence="2" key="1">
    <citation type="journal article" date="2014" name="Int. J. Syst. Evol. Microbiol.">
        <title>Complete genome sequence of Corynebacterium casei LMG S-19264T (=DSM 44701T), isolated from a smear-ripened cheese.</title>
        <authorList>
            <consortium name="US DOE Joint Genome Institute (JGI-PGF)"/>
            <person name="Walter F."/>
            <person name="Albersmeier A."/>
            <person name="Kalinowski J."/>
            <person name="Ruckert C."/>
        </authorList>
    </citation>
    <scope>NUCLEOTIDE SEQUENCE</scope>
    <source>
        <strain evidence="2">VKM Ac-1321</strain>
    </source>
</reference>
<feature type="transmembrane region" description="Helical" evidence="1">
    <location>
        <begin position="492"/>
        <end position="511"/>
    </location>
</feature>
<feature type="transmembrane region" description="Helical" evidence="1">
    <location>
        <begin position="12"/>
        <end position="35"/>
    </location>
</feature>
<feature type="transmembrane region" description="Helical" evidence="1">
    <location>
        <begin position="117"/>
        <end position="138"/>
    </location>
</feature>
<feature type="transmembrane region" description="Helical" evidence="1">
    <location>
        <begin position="150"/>
        <end position="172"/>
    </location>
</feature>
<feature type="transmembrane region" description="Helical" evidence="1">
    <location>
        <begin position="335"/>
        <end position="355"/>
    </location>
</feature>
<keyword evidence="1" id="KW-0472">Membrane</keyword>
<dbReference type="EMBL" id="BSFP01000005">
    <property type="protein sequence ID" value="GLK99915.1"/>
    <property type="molecule type" value="Genomic_DNA"/>
</dbReference>
<reference evidence="2" key="2">
    <citation type="submission" date="2023-01" db="EMBL/GenBank/DDBJ databases">
        <authorList>
            <person name="Sun Q."/>
            <person name="Evtushenko L."/>
        </authorList>
    </citation>
    <scope>NUCLEOTIDE SEQUENCE</scope>
    <source>
        <strain evidence="2">VKM Ac-1321</strain>
    </source>
</reference>
<feature type="transmembrane region" description="Helical" evidence="1">
    <location>
        <begin position="449"/>
        <end position="472"/>
    </location>
</feature>
<evidence type="ECO:0000313" key="2">
    <source>
        <dbReference type="EMBL" id="GLK99915.1"/>
    </source>
</evidence>
<sequence>MVGIVWRAHGRSVLVWVIALTAGMIATAVAVAGLYDTPAKIHTYANAVTSGNALAAINGHVEGIDSLGGVIQDEFGFLASFLLPLLGIALVTSATRRDEEAGRLDMLLGGRIARHQPTLAALLVATAATIATTVLFATGLSLAGVPARGAILYAAALGTLAFVFAGIAALLAQLVPHARGVYTWSLIVLVAAYVLRGVGDTTGTWFTWMSPLGWAEKTAPFAAQRWWVLTIPAVAGIVSGGAAMWLAARRDLGSALHRSGPGPARATRLRRSAIGLAMWIHGPALMGWMAAAALFTAALGALSQQFVDAVAGNAALAGSMGIGPDRPLPGMVAAVQLYVAVIGAGYVLQAIGTLRTEESCGRLETRLTGTLSRTRWLIAHVVVIVTGLAVLTTSSSLVLATTINWSTGDWSGFGAVVRAGVDYLPAELTLAGLALALFGLWPRGYALAWAAYATTTFLALLGPGLHLAQWAIDLAPAAHIGHPPAGPVDTGSLVALGGVTLALALVGVIAFRHRDIPRA</sequence>
<evidence type="ECO:0000313" key="3">
    <source>
        <dbReference type="Proteomes" id="UP001143480"/>
    </source>
</evidence>
<proteinExistence type="predicted"/>
<gene>
    <name evidence="2" type="ORF">GCM10017581_016560</name>
</gene>
<dbReference type="Proteomes" id="UP001143480">
    <property type="component" value="Unassembled WGS sequence"/>
</dbReference>
<accession>A0A9W6KGN7</accession>
<feature type="transmembrane region" description="Helical" evidence="1">
    <location>
        <begin position="376"/>
        <end position="403"/>
    </location>
</feature>
<evidence type="ECO:0000256" key="1">
    <source>
        <dbReference type="SAM" id="Phobius"/>
    </source>
</evidence>
<feature type="transmembrane region" description="Helical" evidence="1">
    <location>
        <begin position="226"/>
        <end position="248"/>
    </location>
</feature>
<protein>
    <submittedName>
        <fullName evidence="2">Exporter of polyketide antibiotics</fullName>
    </submittedName>
</protein>